<evidence type="ECO:0000313" key="9">
    <source>
        <dbReference type="EMBL" id="RAG83694.1"/>
    </source>
</evidence>
<dbReference type="CDD" id="cd15831">
    <property type="entry name" value="BTAD"/>
    <property type="match status" value="1"/>
</dbReference>
<dbReference type="GO" id="GO:0043531">
    <property type="term" value="F:ADP binding"/>
    <property type="evidence" value="ECO:0007669"/>
    <property type="project" value="InterPro"/>
</dbReference>
<keyword evidence="5" id="KW-0804">Transcription</keyword>
<comment type="similarity">
    <text evidence="1">Belongs to the AfsR/DnrI/RedD regulatory family.</text>
</comment>
<dbReference type="SUPFAM" id="SSF52540">
    <property type="entry name" value="P-loop containing nucleoside triphosphate hydrolases"/>
    <property type="match status" value="1"/>
</dbReference>
<comment type="caution">
    <text evidence="9">The sequence shown here is derived from an EMBL/GenBank/DDBJ whole genome shotgun (WGS) entry which is preliminary data.</text>
</comment>
<dbReference type="GO" id="GO:0006355">
    <property type="term" value="P:regulation of DNA-templated transcription"/>
    <property type="evidence" value="ECO:0007669"/>
    <property type="project" value="InterPro"/>
</dbReference>
<dbReference type="AlphaFoldDB" id="A0A2X0IF87"/>
<organism evidence="9 10">
    <name type="scientific">Streptacidiphilus pinicola</name>
    <dbReference type="NCBI Taxonomy" id="2219663"/>
    <lineage>
        <taxon>Bacteria</taxon>
        <taxon>Bacillati</taxon>
        <taxon>Actinomycetota</taxon>
        <taxon>Actinomycetes</taxon>
        <taxon>Kitasatosporales</taxon>
        <taxon>Streptomycetaceae</taxon>
        <taxon>Streptacidiphilus</taxon>
    </lineage>
</organism>
<accession>A0A2X0IF87</accession>
<dbReference type="InterPro" id="IPR016032">
    <property type="entry name" value="Sig_transdc_resp-reg_C-effctor"/>
</dbReference>
<keyword evidence="3" id="KW-0805">Transcription regulation</keyword>
<evidence type="ECO:0000259" key="8">
    <source>
        <dbReference type="PROSITE" id="PS51755"/>
    </source>
</evidence>
<dbReference type="Gene3D" id="1.25.40.10">
    <property type="entry name" value="Tetratricopeptide repeat domain"/>
    <property type="match status" value="3"/>
</dbReference>
<dbReference type="SMART" id="SM00862">
    <property type="entry name" value="Trans_reg_C"/>
    <property type="match status" value="1"/>
</dbReference>
<dbReference type="InterPro" id="IPR051677">
    <property type="entry name" value="AfsR-DnrI-RedD_regulator"/>
</dbReference>
<dbReference type="Gene3D" id="3.40.50.300">
    <property type="entry name" value="P-loop containing nucleotide triphosphate hydrolases"/>
    <property type="match status" value="1"/>
</dbReference>
<dbReference type="InterPro" id="IPR011990">
    <property type="entry name" value="TPR-like_helical_dom_sf"/>
</dbReference>
<dbReference type="Pfam" id="PF13424">
    <property type="entry name" value="TPR_12"/>
    <property type="match status" value="3"/>
</dbReference>
<feature type="DNA-binding region" description="OmpR/PhoB-type" evidence="6">
    <location>
        <begin position="1"/>
        <end position="91"/>
    </location>
</feature>
<dbReference type="GO" id="GO:0003677">
    <property type="term" value="F:DNA binding"/>
    <property type="evidence" value="ECO:0007669"/>
    <property type="project" value="UniProtKB-UniRule"/>
</dbReference>
<dbReference type="Gene3D" id="1.10.10.10">
    <property type="entry name" value="Winged helix-like DNA-binding domain superfamily/Winged helix DNA-binding domain"/>
    <property type="match status" value="1"/>
</dbReference>
<evidence type="ECO:0000256" key="3">
    <source>
        <dbReference type="ARBA" id="ARBA00023015"/>
    </source>
</evidence>
<dbReference type="GO" id="GO:0000160">
    <property type="term" value="P:phosphorelay signal transduction system"/>
    <property type="evidence" value="ECO:0007669"/>
    <property type="project" value="UniProtKB-KW"/>
</dbReference>
<dbReference type="Pfam" id="PF03704">
    <property type="entry name" value="BTAD"/>
    <property type="match status" value="1"/>
</dbReference>
<reference evidence="9 10" key="1">
    <citation type="submission" date="2018-06" db="EMBL/GenBank/DDBJ databases">
        <title>Streptacidiphilus pinicola sp. nov., isolated from pine grove soil.</title>
        <authorList>
            <person name="Roh S.G."/>
            <person name="Park S."/>
            <person name="Kim M.-K."/>
            <person name="Yun B.-R."/>
            <person name="Park J."/>
            <person name="Kim M.J."/>
            <person name="Kim Y.S."/>
            <person name="Kim S.B."/>
        </authorList>
    </citation>
    <scope>NUCLEOTIDE SEQUENCE [LARGE SCALE GENOMIC DNA]</scope>
    <source>
        <strain evidence="9 10">MMS16-CNU450</strain>
    </source>
</reference>
<name>A0A2X0IF87_9ACTN</name>
<dbReference type="InterPro" id="IPR036388">
    <property type="entry name" value="WH-like_DNA-bd_sf"/>
</dbReference>
<dbReference type="InterPro" id="IPR005158">
    <property type="entry name" value="BTAD"/>
</dbReference>
<feature type="domain" description="OmpR/PhoB-type" evidence="8">
    <location>
        <begin position="1"/>
        <end position="91"/>
    </location>
</feature>
<dbReference type="PANTHER" id="PTHR35807">
    <property type="entry name" value="TRANSCRIPTIONAL REGULATOR REDD-RELATED"/>
    <property type="match status" value="1"/>
</dbReference>
<evidence type="ECO:0000256" key="2">
    <source>
        <dbReference type="ARBA" id="ARBA00023012"/>
    </source>
</evidence>
<keyword evidence="10" id="KW-1185">Reference proteome</keyword>
<evidence type="ECO:0000256" key="4">
    <source>
        <dbReference type="ARBA" id="ARBA00023125"/>
    </source>
</evidence>
<proteinExistence type="inferred from homology"/>
<dbReference type="SUPFAM" id="SSF46894">
    <property type="entry name" value="C-terminal effector domain of the bipartite response regulators"/>
    <property type="match status" value="1"/>
</dbReference>
<evidence type="ECO:0000256" key="7">
    <source>
        <dbReference type="SAM" id="MobiDB-lite"/>
    </source>
</evidence>
<evidence type="ECO:0000313" key="10">
    <source>
        <dbReference type="Proteomes" id="UP000248889"/>
    </source>
</evidence>
<dbReference type="SUPFAM" id="SSF48452">
    <property type="entry name" value="TPR-like"/>
    <property type="match status" value="3"/>
</dbReference>
<gene>
    <name evidence="9" type="ORF">DN069_20795</name>
</gene>
<dbReference type="Pfam" id="PF00486">
    <property type="entry name" value="Trans_reg_C"/>
    <property type="match status" value="1"/>
</dbReference>
<keyword evidence="4 6" id="KW-0238">DNA-binding</keyword>
<dbReference type="EMBL" id="QKYN01000081">
    <property type="protein sequence ID" value="RAG83694.1"/>
    <property type="molecule type" value="Genomic_DNA"/>
</dbReference>
<evidence type="ECO:0000256" key="5">
    <source>
        <dbReference type="ARBA" id="ARBA00023163"/>
    </source>
</evidence>
<protein>
    <recommendedName>
        <fullName evidence="8">OmpR/PhoB-type domain-containing protein</fullName>
    </recommendedName>
</protein>
<dbReference type="PROSITE" id="PS51755">
    <property type="entry name" value="OMPR_PHOB"/>
    <property type="match status" value="1"/>
</dbReference>
<dbReference type="SMART" id="SM00028">
    <property type="entry name" value="TPR"/>
    <property type="match status" value="7"/>
</dbReference>
<dbReference type="SMART" id="SM01043">
    <property type="entry name" value="BTAD"/>
    <property type="match status" value="1"/>
</dbReference>
<evidence type="ECO:0000256" key="6">
    <source>
        <dbReference type="PROSITE-ProRule" id="PRU01091"/>
    </source>
</evidence>
<dbReference type="RefSeq" id="WP_111502998.1">
    <property type="nucleotide sequence ID" value="NZ_QKYN01000081.1"/>
</dbReference>
<dbReference type="PRINTS" id="PR00364">
    <property type="entry name" value="DISEASERSIST"/>
</dbReference>
<dbReference type="InterPro" id="IPR027417">
    <property type="entry name" value="P-loop_NTPase"/>
</dbReference>
<dbReference type="InterPro" id="IPR001867">
    <property type="entry name" value="OmpR/PhoB-type_DNA-bd"/>
</dbReference>
<sequence>MMFRLLGPLRIEEGAPALVSSVKVRTVLAVLLLNANRTVSSDALYSALWSDEPPTSARASLRNNVAALRRHLGERGRLRVRSSDSGYLIQLEPGELDIEEFAAGSKRARAARLAGDWAGVVDEATGALALWRGDPLEDIPVGAWSEQAIEGLQIARLELLEWRFDAEITLGRHQGLVGELAHWVELHPFREELQRQLMLALHRSGRRADALDTYQRLRQRLSDELGIEPTPAVQRAYLDILRDGYQPVGSLTLSAGEDAPASVVPPSAPPAENAAAPAHPRVRTTRRPIAVSSGRSGRLPVDTRVFTGRTEELSWLLQLGRRAADGSDSGMALIVGIDGMGGVGKSALAVHAAHELKGEFPDGQLYIDLHGHTPGVEPLAVAEALGQLLRSLGVAPALIPRDPEERAAAFQDRLAGTRTLLVLDNAAGLAEIRPLLPGKAGSLVLVTSRRRLSGLDDAHLRTLEPLPDAEARALLYAVAGPDRIPLNSPAVTELAALCGSIPLALRVAASRLRNHRSLQIEEIVAELRDEAGRAATIDMVFASSLSALPASEQRLFRLLGLIPGPDFDATAVSWLLGDDIRNARYQLESLLDHNLLQQPSVGRYRFHDLARLFARSLATSLDEKPGTEAEPARARLVDYYLYAAQVADRVLTRRNVPEPCLPPAPEPLPIPDLHDAESAQFWWRAEWANLWACANDTKTMRGRADAVAGFSTAVGAFALREGHWPQAAALHQQALERARTGGDIEAEARALTELGRTRLTQGAVRTARELHEQALPLYRDRGDRFGEADSLWELGRASHMGNDHEAAAALHQQALAIYRELGSIRGEANALWALGRSLRMRGELDSAAEHGRQALLHYRRIGDRQGIANGLWDLGRVADLRGDFEESVQLLEEVLGLYEELGSRVGEANALSCLGRALRRMGKLDDAAKRLEASLVLYEELSEPHGLTLSRHDLGLVRWGQGDLEDATRLLTLVSDTYRTYREPVGASRSLHELAQVRRDANDYAASARLLVEALDHSREAGDTERTAEVLRHAKQFAAEAAAAFPTA</sequence>
<feature type="compositionally biased region" description="Low complexity" evidence="7">
    <location>
        <begin position="259"/>
        <end position="279"/>
    </location>
</feature>
<dbReference type="Proteomes" id="UP000248889">
    <property type="component" value="Unassembled WGS sequence"/>
</dbReference>
<evidence type="ECO:0000256" key="1">
    <source>
        <dbReference type="ARBA" id="ARBA00005820"/>
    </source>
</evidence>
<dbReference type="OrthoDB" id="581105at2"/>
<feature type="region of interest" description="Disordered" evidence="7">
    <location>
        <begin position="257"/>
        <end position="281"/>
    </location>
</feature>
<dbReference type="InterPro" id="IPR019734">
    <property type="entry name" value="TPR_rpt"/>
</dbReference>
<keyword evidence="2" id="KW-0902">Two-component regulatory system</keyword>
<dbReference type="PANTHER" id="PTHR35807:SF1">
    <property type="entry name" value="TRANSCRIPTIONAL REGULATOR REDD"/>
    <property type="match status" value="1"/>
</dbReference>